<evidence type="ECO:0000313" key="3">
    <source>
        <dbReference type="Proteomes" id="UP001597229"/>
    </source>
</evidence>
<accession>A0ABW3W9H4</accession>
<dbReference type="PROSITE" id="PS50943">
    <property type="entry name" value="HTH_CROC1"/>
    <property type="match status" value="1"/>
</dbReference>
<reference evidence="3" key="1">
    <citation type="journal article" date="2019" name="Int. J. Syst. Evol. Microbiol.">
        <title>The Global Catalogue of Microorganisms (GCM) 10K type strain sequencing project: providing services to taxonomists for standard genome sequencing and annotation.</title>
        <authorList>
            <consortium name="The Broad Institute Genomics Platform"/>
            <consortium name="The Broad Institute Genome Sequencing Center for Infectious Disease"/>
            <person name="Wu L."/>
            <person name="Ma J."/>
        </authorList>
    </citation>
    <scope>NUCLEOTIDE SEQUENCE [LARGE SCALE GENOMIC DNA]</scope>
    <source>
        <strain evidence="3">CCUG 52478</strain>
    </source>
</reference>
<dbReference type="RefSeq" id="WP_367919310.1">
    <property type="nucleotide sequence ID" value="NZ_BAABAC010000022.1"/>
</dbReference>
<dbReference type="CDD" id="cd00093">
    <property type="entry name" value="HTH_XRE"/>
    <property type="match status" value="1"/>
</dbReference>
<name>A0ABW3W9H4_9ACTN</name>
<sequence>MGSIVAQFEERQAGSLPLRHLWRRGQAAIRSAEGPRAELRRSVLANALALVYLDQTADLVALTRLAATIGPAKLVALQEEVLAPIDPRSRRPRTSALVVRLARAAWSERAVGTPADRELYGELAVRLVTLRTERARVLPERLTRADILAGLSAGHLPRWRQHAALVVADPWAGPGATWLGLLDPERDAFAVAGLTAVVDHAQRTAAERERTAVVRHIRRAIAESGVSQREFARLIGTSQSRLSTYASGTVVPSATMLVRISQIAASLQRTSRSI</sequence>
<evidence type="ECO:0000259" key="1">
    <source>
        <dbReference type="PROSITE" id="PS50943"/>
    </source>
</evidence>
<keyword evidence="3" id="KW-1185">Reference proteome</keyword>
<dbReference type="SUPFAM" id="SSF47413">
    <property type="entry name" value="lambda repressor-like DNA-binding domains"/>
    <property type="match status" value="1"/>
</dbReference>
<evidence type="ECO:0000313" key="2">
    <source>
        <dbReference type="EMBL" id="MFD1251024.1"/>
    </source>
</evidence>
<dbReference type="InterPro" id="IPR010982">
    <property type="entry name" value="Lambda_DNA-bd_dom_sf"/>
</dbReference>
<dbReference type="EMBL" id="JBHTLX010000031">
    <property type="protein sequence ID" value="MFD1251024.1"/>
    <property type="molecule type" value="Genomic_DNA"/>
</dbReference>
<dbReference type="Pfam" id="PF01381">
    <property type="entry name" value="HTH_3"/>
    <property type="match status" value="1"/>
</dbReference>
<proteinExistence type="predicted"/>
<dbReference type="SMART" id="SM00530">
    <property type="entry name" value="HTH_XRE"/>
    <property type="match status" value="1"/>
</dbReference>
<gene>
    <name evidence="2" type="ORF">ACFQ3F_24750</name>
</gene>
<dbReference type="Gene3D" id="1.10.260.40">
    <property type="entry name" value="lambda repressor-like DNA-binding domains"/>
    <property type="match status" value="1"/>
</dbReference>
<comment type="caution">
    <text evidence="2">The sequence shown here is derived from an EMBL/GenBank/DDBJ whole genome shotgun (WGS) entry which is preliminary data.</text>
</comment>
<dbReference type="Proteomes" id="UP001597229">
    <property type="component" value="Unassembled WGS sequence"/>
</dbReference>
<feature type="domain" description="HTH cro/C1-type" evidence="1">
    <location>
        <begin position="217"/>
        <end position="263"/>
    </location>
</feature>
<dbReference type="InterPro" id="IPR001387">
    <property type="entry name" value="Cro/C1-type_HTH"/>
</dbReference>
<organism evidence="2 3">
    <name type="scientific">Nocardioides ginsengisoli</name>
    <dbReference type="NCBI Taxonomy" id="363868"/>
    <lineage>
        <taxon>Bacteria</taxon>
        <taxon>Bacillati</taxon>
        <taxon>Actinomycetota</taxon>
        <taxon>Actinomycetes</taxon>
        <taxon>Propionibacteriales</taxon>
        <taxon>Nocardioidaceae</taxon>
        <taxon>Nocardioides</taxon>
    </lineage>
</organism>
<protein>
    <submittedName>
        <fullName evidence="2">Helix-turn-helix domain-containing protein</fullName>
    </submittedName>
</protein>